<comment type="cofactor">
    <cofactor evidence="2">
        <name>glutathione</name>
        <dbReference type="ChEBI" id="CHEBI:57925"/>
    </cofactor>
</comment>
<evidence type="ECO:0000259" key="9">
    <source>
        <dbReference type="PROSITE" id="PS50405"/>
    </source>
</evidence>
<dbReference type="InterPro" id="IPR005955">
    <property type="entry name" value="GST_Zeta"/>
</dbReference>
<evidence type="ECO:0000256" key="1">
    <source>
        <dbReference type="ARBA" id="ARBA00001622"/>
    </source>
</evidence>
<dbReference type="Proteomes" id="UP000218231">
    <property type="component" value="Unassembled WGS sequence"/>
</dbReference>
<dbReference type="InterPro" id="IPR040079">
    <property type="entry name" value="Glutathione_S-Trfase"/>
</dbReference>
<dbReference type="SFLD" id="SFLDG00358">
    <property type="entry name" value="Main_(cytGST)"/>
    <property type="match status" value="1"/>
</dbReference>
<dbReference type="EMBL" id="LIAE01007070">
    <property type="protein sequence ID" value="PAV82296.1"/>
    <property type="molecule type" value="Genomic_DNA"/>
</dbReference>
<organism evidence="10 11">
    <name type="scientific">Diploscapter pachys</name>
    <dbReference type="NCBI Taxonomy" id="2018661"/>
    <lineage>
        <taxon>Eukaryota</taxon>
        <taxon>Metazoa</taxon>
        <taxon>Ecdysozoa</taxon>
        <taxon>Nematoda</taxon>
        <taxon>Chromadorea</taxon>
        <taxon>Rhabditida</taxon>
        <taxon>Rhabditina</taxon>
        <taxon>Rhabditomorpha</taxon>
        <taxon>Rhabditoidea</taxon>
        <taxon>Rhabditidae</taxon>
        <taxon>Diploscapter</taxon>
    </lineage>
</organism>
<dbReference type="UniPathway" id="UPA00139">
    <property type="reaction ID" value="UER00340"/>
</dbReference>
<name>A0A2A2L7P6_9BILA</name>
<keyword evidence="7" id="KW-0585">Phenylalanine catabolism</keyword>
<comment type="pathway">
    <text evidence="3">Amino-acid degradation; L-phenylalanine degradation; acetoacetate and fumarate from L-phenylalanine: step 5/6.</text>
</comment>
<dbReference type="CDD" id="cd03191">
    <property type="entry name" value="GST_C_Zeta"/>
    <property type="match status" value="1"/>
</dbReference>
<accession>A0A2A2L7P6</accession>
<dbReference type="InterPro" id="IPR036249">
    <property type="entry name" value="Thioredoxin-like_sf"/>
</dbReference>
<dbReference type="GO" id="GO:0005739">
    <property type="term" value="C:mitochondrion"/>
    <property type="evidence" value="ECO:0007669"/>
    <property type="project" value="TreeGrafter"/>
</dbReference>
<proteinExistence type="inferred from homology"/>
<dbReference type="SUPFAM" id="SSF47616">
    <property type="entry name" value="GST C-terminal domain-like"/>
    <property type="match status" value="1"/>
</dbReference>
<dbReference type="OrthoDB" id="202840at2759"/>
<evidence type="ECO:0000256" key="5">
    <source>
        <dbReference type="ARBA" id="ARBA00013199"/>
    </source>
</evidence>
<sequence>MGKPILYSYWRSSCSWRVRIALNLKGIDYEYRTVNLLSKEEKNAPEWVAINPSKKVPAFVDGDATITESLAIIEYIEEKYAEKGKPLLPKDLKLRAQSRAIALHISAGIQPIQNVRVLAFLNAKEPDSGPKWANHWLTEGLKELEMLVAKSAGKFAVGDEVSIADLCIPSILYNAKRFNVDLTQLPVLVKINEHLSAIPEFQAAEPDKQPDAGLNA</sequence>
<dbReference type="InterPro" id="IPR004046">
    <property type="entry name" value="GST_C"/>
</dbReference>
<evidence type="ECO:0000256" key="7">
    <source>
        <dbReference type="ARBA" id="ARBA00023232"/>
    </source>
</evidence>
<dbReference type="Pfam" id="PF02798">
    <property type="entry name" value="GST_N"/>
    <property type="match status" value="1"/>
</dbReference>
<dbReference type="NCBIfam" id="TIGR01262">
    <property type="entry name" value="maiA"/>
    <property type="match status" value="1"/>
</dbReference>
<dbReference type="GO" id="GO:0004364">
    <property type="term" value="F:glutathione transferase activity"/>
    <property type="evidence" value="ECO:0007669"/>
    <property type="project" value="TreeGrafter"/>
</dbReference>
<dbReference type="InterPro" id="IPR010987">
    <property type="entry name" value="Glutathione-S-Trfase_C-like"/>
</dbReference>
<dbReference type="PROSITE" id="PS50404">
    <property type="entry name" value="GST_NTER"/>
    <property type="match status" value="1"/>
</dbReference>
<dbReference type="GO" id="GO:0006749">
    <property type="term" value="P:glutathione metabolic process"/>
    <property type="evidence" value="ECO:0007669"/>
    <property type="project" value="TreeGrafter"/>
</dbReference>
<dbReference type="InterPro" id="IPR036282">
    <property type="entry name" value="Glutathione-S-Trfase_C_sf"/>
</dbReference>
<dbReference type="InterPro" id="IPR034333">
    <property type="entry name" value="GST_Zeta_N"/>
</dbReference>
<dbReference type="SUPFAM" id="SSF52833">
    <property type="entry name" value="Thioredoxin-like"/>
    <property type="match status" value="1"/>
</dbReference>
<evidence type="ECO:0000256" key="2">
    <source>
        <dbReference type="ARBA" id="ARBA00001955"/>
    </source>
</evidence>
<protein>
    <recommendedName>
        <fullName evidence="5">maleylacetoacetate isomerase</fullName>
        <ecNumber evidence="5">5.2.1.2</ecNumber>
    </recommendedName>
</protein>
<evidence type="ECO:0000259" key="8">
    <source>
        <dbReference type="PROSITE" id="PS50404"/>
    </source>
</evidence>
<evidence type="ECO:0000256" key="6">
    <source>
        <dbReference type="ARBA" id="ARBA00022878"/>
    </source>
</evidence>
<dbReference type="GO" id="GO:0006572">
    <property type="term" value="P:L-tyrosine catabolic process"/>
    <property type="evidence" value="ECO:0007669"/>
    <property type="project" value="UniProtKB-KW"/>
</dbReference>
<dbReference type="Pfam" id="PF14497">
    <property type="entry name" value="GST_C_3"/>
    <property type="match status" value="1"/>
</dbReference>
<dbReference type="GO" id="GO:0006559">
    <property type="term" value="P:L-phenylalanine catabolic process"/>
    <property type="evidence" value="ECO:0007669"/>
    <property type="project" value="UniProtKB-UniPathway"/>
</dbReference>
<feature type="domain" description="GST N-terminal" evidence="8">
    <location>
        <begin position="2"/>
        <end position="84"/>
    </location>
</feature>
<keyword evidence="11" id="KW-1185">Reference proteome</keyword>
<comment type="catalytic activity">
    <reaction evidence="1">
        <text>4-maleylacetoacetate = 4-fumarylacetoacetate</text>
        <dbReference type="Rhea" id="RHEA:14817"/>
        <dbReference type="ChEBI" id="CHEBI:17105"/>
        <dbReference type="ChEBI" id="CHEBI:18034"/>
        <dbReference type="EC" id="5.2.1.2"/>
    </reaction>
</comment>
<comment type="similarity">
    <text evidence="4">Belongs to the GST superfamily. Zeta family.</text>
</comment>
<reference evidence="10 11" key="1">
    <citation type="journal article" date="2017" name="Curr. Biol.">
        <title>Genome architecture and evolution of a unichromosomal asexual nematode.</title>
        <authorList>
            <person name="Fradin H."/>
            <person name="Zegar C."/>
            <person name="Gutwein M."/>
            <person name="Lucas J."/>
            <person name="Kovtun M."/>
            <person name="Corcoran D."/>
            <person name="Baugh L.R."/>
            <person name="Kiontke K."/>
            <person name="Gunsalus K."/>
            <person name="Fitch D.H."/>
            <person name="Piano F."/>
        </authorList>
    </citation>
    <scope>NUCLEOTIDE SEQUENCE [LARGE SCALE GENOMIC DNA]</scope>
    <source>
        <strain evidence="10">PF1309</strain>
    </source>
</reference>
<dbReference type="PANTHER" id="PTHR42673">
    <property type="entry name" value="MALEYLACETOACETATE ISOMERASE"/>
    <property type="match status" value="1"/>
</dbReference>
<dbReference type="GO" id="GO:0016034">
    <property type="term" value="F:maleylacetoacetate isomerase activity"/>
    <property type="evidence" value="ECO:0007669"/>
    <property type="project" value="UniProtKB-EC"/>
</dbReference>
<evidence type="ECO:0000256" key="4">
    <source>
        <dbReference type="ARBA" id="ARBA00010007"/>
    </source>
</evidence>
<dbReference type="InterPro" id="IPR034330">
    <property type="entry name" value="GST_Zeta_C"/>
</dbReference>
<dbReference type="PANTHER" id="PTHR42673:SF4">
    <property type="entry name" value="MALEYLACETOACETATE ISOMERASE"/>
    <property type="match status" value="1"/>
</dbReference>
<dbReference type="AlphaFoldDB" id="A0A2A2L7P6"/>
<dbReference type="InterPro" id="IPR004045">
    <property type="entry name" value="Glutathione_S-Trfase_N"/>
</dbReference>
<dbReference type="STRING" id="2018661.A0A2A2L7P6"/>
<dbReference type="EC" id="5.2.1.2" evidence="5"/>
<dbReference type="CDD" id="cd03042">
    <property type="entry name" value="GST_N_Zeta"/>
    <property type="match status" value="1"/>
</dbReference>
<feature type="domain" description="GST C-terminal" evidence="9">
    <location>
        <begin position="91"/>
        <end position="214"/>
    </location>
</feature>
<dbReference type="Gene3D" id="1.20.1050.10">
    <property type="match status" value="1"/>
</dbReference>
<evidence type="ECO:0000313" key="11">
    <source>
        <dbReference type="Proteomes" id="UP000218231"/>
    </source>
</evidence>
<evidence type="ECO:0000313" key="10">
    <source>
        <dbReference type="EMBL" id="PAV82296.1"/>
    </source>
</evidence>
<comment type="caution">
    <text evidence="10">The sequence shown here is derived from an EMBL/GenBank/DDBJ whole genome shotgun (WGS) entry which is preliminary data.</text>
</comment>
<gene>
    <name evidence="10" type="ORF">WR25_07246</name>
</gene>
<dbReference type="Gene3D" id="3.40.30.10">
    <property type="entry name" value="Glutaredoxin"/>
    <property type="match status" value="1"/>
</dbReference>
<keyword evidence="6" id="KW-0828">Tyrosine catabolism</keyword>
<dbReference type="SFLD" id="SFLDS00019">
    <property type="entry name" value="Glutathione_Transferase_(cytos"/>
    <property type="match status" value="1"/>
</dbReference>
<evidence type="ECO:0000256" key="3">
    <source>
        <dbReference type="ARBA" id="ARBA00004671"/>
    </source>
</evidence>
<dbReference type="FunFam" id="1.20.1050.10:FF:000017">
    <property type="entry name" value="Maleylacetoacetate isomerase"/>
    <property type="match status" value="1"/>
</dbReference>
<dbReference type="PROSITE" id="PS50405">
    <property type="entry name" value="GST_CTER"/>
    <property type="match status" value="1"/>
</dbReference>